<keyword evidence="2" id="KW-0540">Nuclease</keyword>
<sequence length="279" mass="31266">MITYTAKIFLGISIFFGTLFGLWACGAASERPVQSHEETEGEKHTLKVLAYNIHHANPPSRPGFIDIPAIARVITESGAELVALQEVDVHTERSGKDLHQAKALAEETGMHYYFFKSIDHQGGEYGNAILSKYPIEESQGYPLPYEEGTEPRAVIVVTVSLPGGERIKFASTHLDFSSDSNALMQARKITEIFEDERLPVIMAGDFNTTPGSETINHLDQHFTRTCRADCPPTIPVVNPRRTIDFIMFSPQDYFQVKTHHTIEETYASDHLPVYAELER</sequence>
<dbReference type="Gene3D" id="3.60.10.10">
    <property type="entry name" value="Endonuclease/exonuclease/phosphatase"/>
    <property type="match status" value="1"/>
</dbReference>
<dbReference type="RefSeq" id="WP_377068732.1">
    <property type="nucleotide sequence ID" value="NZ_JBHSJJ010000020.1"/>
</dbReference>
<keyword evidence="2" id="KW-0255">Endonuclease</keyword>
<proteinExistence type="predicted"/>
<evidence type="ECO:0000313" key="3">
    <source>
        <dbReference type="Proteomes" id="UP001595818"/>
    </source>
</evidence>
<dbReference type="EMBL" id="JBHSJJ010000020">
    <property type="protein sequence ID" value="MFC4874664.1"/>
    <property type="molecule type" value="Genomic_DNA"/>
</dbReference>
<evidence type="ECO:0000259" key="1">
    <source>
        <dbReference type="Pfam" id="PF03372"/>
    </source>
</evidence>
<dbReference type="Proteomes" id="UP001595818">
    <property type="component" value="Unassembled WGS sequence"/>
</dbReference>
<dbReference type="PANTHER" id="PTHR14859:SF15">
    <property type="entry name" value="ENDONUCLEASE_EXONUCLEASE_PHOSPHATASE DOMAIN-CONTAINING PROTEIN"/>
    <property type="match status" value="1"/>
</dbReference>
<gene>
    <name evidence="2" type="ORF">ACFPFU_23375</name>
</gene>
<keyword evidence="3" id="KW-1185">Reference proteome</keyword>
<name>A0ABV9T7D0_9BACT</name>
<comment type="caution">
    <text evidence="2">The sequence shown here is derived from an EMBL/GenBank/DDBJ whole genome shotgun (WGS) entry which is preliminary data.</text>
</comment>
<dbReference type="InterPro" id="IPR051916">
    <property type="entry name" value="GPI-anchor_lipid_remodeler"/>
</dbReference>
<accession>A0ABV9T7D0</accession>
<feature type="domain" description="Endonuclease/exonuclease/phosphatase" evidence="1">
    <location>
        <begin position="50"/>
        <end position="270"/>
    </location>
</feature>
<dbReference type="SUPFAM" id="SSF56219">
    <property type="entry name" value="DNase I-like"/>
    <property type="match status" value="1"/>
</dbReference>
<dbReference type="Pfam" id="PF03372">
    <property type="entry name" value="Exo_endo_phos"/>
    <property type="match status" value="1"/>
</dbReference>
<reference evidence="3" key="1">
    <citation type="journal article" date="2019" name="Int. J. Syst. Evol. Microbiol.">
        <title>The Global Catalogue of Microorganisms (GCM) 10K type strain sequencing project: providing services to taxonomists for standard genome sequencing and annotation.</title>
        <authorList>
            <consortium name="The Broad Institute Genomics Platform"/>
            <consortium name="The Broad Institute Genome Sequencing Center for Infectious Disease"/>
            <person name="Wu L."/>
            <person name="Ma J."/>
        </authorList>
    </citation>
    <scope>NUCLEOTIDE SEQUENCE [LARGE SCALE GENOMIC DNA]</scope>
    <source>
        <strain evidence="3">CGMCC 4.7466</strain>
    </source>
</reference>
<organism evidence="2 3">
    <name type="scientific">Negadavirga shengliensis</name>
    <dbReference type="NCBI Taxonomy" id="1389218"/>
    <lineage>
        <taxon>Bacteria</taxon>
        <taxon>Pseudomonadati</taxon>
        <taxon>Bacteroidota</taxon>
        <taxon>Cytophagia</taxon>
        <taxon>Cytophagales</taxon>
        <taxon>Cyclobacteriaceae</taxon>
        <taxon>Negadavirga</taxon>
    </lineage>
</organism>
<keyword evidence="2" id="KW-0378">Hydrolase</keyword>
<dbReference type="InterPro" id="IPR036691">
    <property type="entry name" value="Endo/exonu/phosph_ase_sf"/>
</dbReference>
<evidence type="ECO:0000313" key="2">
    <source>
        <dbReference type="EMBL" id="MFC4874664.1"/>
    </source>
</evidence>
<protein>
    <submittedName>
        <fullName evidence="2">Endonuclease/exonuclease/phosphatase family protein</fullName>
    </submittedName>
</protein>
<dbReference type="PANTHER" id="PTHR14859">
    <property type="entry name" value="CALCOFLUOR WHITE HYPERSENSITIVE PROTEIN PRECURSOR"/>
    <property type="match status" value="1"/>
</dbReference>
<dbReference type="GO" id="GO:0004519">
    <property type="term" value="F:endonuclease activity"/>
    <property type="evidence" value="ECO:0007669"/>
    <property type="project" value="UniProtKB-KW"/>
</dbReference>
<dbReference type="InterPro" id="IPR005135">
    <property type="entry name" value="Endo/exonuclease/phosphatase"/>
</dbReference>